<feature type="repeat" description="TPR" evidence="3">
    <location>
        <begin position="244"/>
        <end position="277"/>
    </location>
</feature>
<evidence type="ECO:0000256" key="4">
    <source>
        <dbReference type="SAM" id="MobiDB-lite"/>
    </source>
</evidence>
<feature type="compositionally biased region" description="Basic and acidic residues" evidence="4">
    <location>
        <begin position="953"/>
        <end position="965"/>
    </location>
</feature>
<sequence length="982" mass="110770">MSQADYSTTLSQSYDNIGPDSADLQYQTQSALANVIDIPLRDDQEVVTLNLDTDLPDDPTELCDLLENEEAGRQFWLAIGTAYSRLDKIEEAIEVIMRGLKAQVVIRGSDTERTPFHACLAWLYLKQSREAPRHTLSQSVAASKEKTKDVYQQLATQELNTSMKMFPSWPINLLARGVWTLLRSTAAESLDSASKSFDETIKQVADSNLLAFLGRARILYAKENYKGALKLYQQVLVARADMQPDPRIGIGMCFWKLGFKDEAKLAWERSLELDPESTSANVLMGLYFQDKAFENITSPDFVSLYGSALQFTQKAYKNSRQKLALAGVTLASYLFSKKQQMDTVIKLCEKVIDYTDLPAIASDAYFWMARAYHHLQNYEQAMSCYQKSRAAKSDNVLAKVGMGQIQIINNDLTEAKLTFEKIIQEHPKCAEGMLMLGYLYASDYTQQRNPNSIIGLQTGAADKTVVNEKTKAKILLERYLKLVESRPGISTTEIDVHITLSRLYEDENIDQAMSSLEQAIERQKQISEGGLVHPRLLNNMAVLHYHKGQYDVARALFQSALTQIASAGELTDVLEKNETESLVISLTYNLGRLEEQSGNVEEAKKLYTGIEERMPGYIDARLRLCYLALKESEEGGEGKPTLEQAVAKMQELIETDSANLEVRALHGWYLHQHQRKRPPAKNINEDIEQRHYKHTLQYYDKHDLYSLIAMGNIFLTAAREMRPTNEQEAERRRRMYEKAVEFFDKGLLLDPHNSYAAQGIAIALAEDRKFNKAVGIFGKIRETLNDVSAYINLGHCLTELKNYTRAIECYEIALNRFQGGKNVQTMMCLGRVWLQRGIDELSLEAVKVSLAYSKKALALSPNNLALKFNVAFCQFQIAEVVRRIPINDRNVSDIESAAVGLEDAIVALNEVAGEKHPPYPPAEIQQRATMGQNTMRRQLERLLAQQKEYEEKSEAKLEAARRARDNGGNVNAHLSSVTSVGA</sequence>
<protein>
    <recommendedName>
        <fullName evidence="7">TPR-like protein</fullName>
    </recommendedName>
</protein>
<dbReference type="SMART" id="SM00028">
    <property type="entry name" value="TPR"/>
    <property type="match status" value="10"/>
</dbReference>
<proteinExistence type="predicted"/>
<keyword evidence="2 3" id="KW-0802">TPR repeat</keyword>
<evidence type="ECO:0000313" key="6">
    <source>
        <dbReference type="Proteomes" id="UP000094385"/>
    </source>
</evidence>
<organism evidence="5 6">
    <name type="scientific">Lipomyces starkeyi NRRL Y-11557</name>
    <dbReference type="NCBI Taxonomy" id="675824"/>
    <lineage>
        <taxon>Eukaryota</taxon>
        <taxon>Fungi</taxon>
        <taxon>Dikarya</taxon>
        <taxon>Ascomycota</taxon>
        <taxon>Saccharomycotina</taxon>
        <taxon>Lipomycetes</taxon>
        <taxon>Lipomycetales</taxon>
        <taxon>Lipomycetaceae</taxon>
        <taxon>Lipomyces</taxon>
    </lineage>
</organism>
<accession>A0A1E3QDC8</accession>
<dbReference type="PANTHER" id="PTHR14027">
    <property type="entry name" value="RNA POLYMERASE-ASSOCIATED PROTEIN CTR9"/>
    <property type="match status" value="1"/>
</dbReference>
<keyword evidence="6" id="KW-1185">Reference proteome</keyword>
<evidence type="ECO:0000313" key="5">
    <source>
        <dbReference type="EMBL" id="ODQ75102.1"/>
    </source>
</evidence>
<dbReference type="Gene3D" id="1.25.40.10">
    <property type="entry name" value="Tetratricopeptide repeat domain"/>
    <property type="match status" value="3"/>
</dbReference>
<feature type="repeat" description="TPR" evidence="3">
    <location>
        <begin position="787"/>
        <end position="820"/>
    </location>
</feature>
<dbReference type="OrthoDB" id="343875at2759"/>
<evidence type="ECO:0000256" key="2">
    <source>
        <dbReference type="ARBA" id="ARBA00022803"/>
    </source>
</evidence>
<evidence type="ECO:0008006" key="7">
    <source>
        <dbReference type="Google" id="ProtNLM"/>
    </source>
</evidence>
<dbReference type="SUPFAM" id="SSF48452">
    <property type="entry name" value="TPR-like"/>
    <property type="match status" value="4"/>
</dbReference>
<dbReference type="Pfam" id="PF13432">
    <property type="entry name" value="TPR_16"/>
    <property type="match status" value="2"/>
</dbReference>
<dbReference type="AlphaFoldDB" id="A0A1E3QDC8"/>
<dbReference type="GO" id="GO:0000993">
    <property type="term" value="F:RNA polymerase II complex binding"/>
    <property type="evidence" value="ECO:0007669"/>
    <property type="project" value="TreeGrafter"/>
</dbReference>
<feature type="repeat" description="TPR" evidence="3">
    <location>
        <begin position="362"/>
        <end position="395"/>
    </location>
</feature>
<evidence type="ECO:0000256" key="1">
    <source>
        <dbReference type="ARBA" id="ARBA00022737"/>
    </source>
</evidence>
<gene>
    <name evidence="5" type="ORF">LIPSTDRAFT_238567</name>
</gene>
<dbReference type="InterPro" id="IPR019734">
    <property type="entry name" value="TPR_rpt"/>
</dbReference>
<dbReference type="STRING" id="675824.A0A1E3QDC8"/>
<dbReference type="InterPro" id="IPR031101">
    <property type="entry name" value="Ctr9"/>
</dbReference>
<dbReference type="Proteomes" id="UP000094385">
    <property type="component" value="Unassembled WGS sequence"/>
</dbReference>
<feature type="region of interest" description="Disordered" evidence="4">
    <location>
        <begin position="953"/>
        <end position="982"/>
    </location>
</feature>
<reference evidence="5 6" key="1">
    <citation type="journal article" date="2016" name="Proc. Natl. Acad. Sci. U.S.A.">
        <title>Comparative genomics of biotechnologically important yeasts.</title>
        <authorList>
            <person name="Riley R."/>
            <person name="Haridas S."/>
            <person name="Wolfe K.H."/>
            <person name="Lopes M.R."/>
            <person name="Hittinger C.T."/>
            <person name="Goeker M."/>
            <person name="Salamov A.A."/>
            <person name="Wisecaver J.H."/>
            <person name="Long T.M."/>
            <person name="Calvey C.H."/>
            <person name="Aerts A.L."/>
            <person name="Barry K.W."/>
            <person name="Choi C."/>
            <person name="Clum A."/>
            <person name="Coughlan A.Y."/>
            <person name="Deshpande S."/>
            <person name="Douglass A.P."/>
            <person name="Hanson S.J."/>
            <person name="Klenk H.-P."/>
            <person name="LaButti K.M."/>
            <person name="Lapidus A."/>
            <person name="Lindquist E.A."/>
            <person name="Lipzen A.M."/>
            <person name="Meier-Kolthoff J.P."/>
            <person name="Ohm R.A."/>
            <person name="Otillar R.P."/>
            <person name="Pangilinan J.L."/>
            <person name="Peng Y."/>
            <person name="Rokas A."/>
            <person name="Rosa C.A."/>
            <person name="Scheuner C."/>
            <person name="Sibirny A.A."/>
            <person name="Slot J.C."/>
            <person name="Stielow J.B."/>
            <person name="Sun H."/>
            <person name="Kurtzman C.P."/>
            <person name="Blackwell M."/>
            <person name="Grigoriev I.V."/>
            <person name="Jeffries T.W."/>
        </authorList>
    </citation>
    <scope>NUCLEOTIDE SEQUENCE [LARGE SCALE GENOMIC DNA]</scope>
    <source>
        <strain evidence="5 6">NRRL Y-11557</strain>
    </source>
</reference>
<dbReference type="GO" id="GO:0016593">
    <property type="term" value="C:Cdc73/Paf1 complex"/>
    <property type="evidence" value="ECO:0007669"/>
    <property type="project" value="EnsemblFungi"/>
</dbReference>
<evidence type="ECO:0000256" key="3">
    <source>
        <dbReference type="PROSITE-ProRule" id="PRU00339"/>
    </source>
</evidence>
<dbReference type="InterPro" id="IPR011990">
    <property type="entry name" value="TPR-like_helical_dom_sf"/>
</dbReference>
<dbReference type="PROSITE" id="PS50005">
    <property type="entry name" value="TPR"/>
    <property type="match status" value="3"/>
</dbReference>
<dbReference type="PANTHER" id="PTHR14027:SF2">
    <property type="entry name" value="RNA POLYMERASE-ASSOCIATED PROTEIN CTR9 HOMOLOG"/>
    <property type="match status" value="1"/>
</dbReference>
<dbReference type="GO" id="GO:0006368">
    <property type="term" value="P:transcription elongation by RNA polymerase II"/>
    <property type="evidence" value="ECO:0007669"/>
    <property type="project" value="TreeGrafter"/>
</dbReference>
<keyword evidence="1" id="KW-0677">Repeat</keyword>
<dbReference type="GO" id="GO:0006355">
    <property type="term" value="P:regulation of DNA-templated transcription"/>
    <property type="evidence" value="ECO:0007669"/>
    <property type="project" value="InterPro"/>
</dbReference>
<feature type="compositionally biased region" description="Polar residues" evidence="4">
    <location>
        <begin position="968"/>
        <end position="982"/>
    </location>
</feature>
<dbReference type="Pfam" id="PF13181">
    <property type="entry name" value="TPR_8"/>
    <property type="match status" value="3"/>
</dbReference>
<name>A0A1E3QDC8_LIPST</name>
<dbReference type="EMBL" id="KV454291">
    <property type="protein sequence ID" value="ODQ75102.1"/>
    <property type="molecule type" value="Genomic_DNA"/>
</dbReference>